<dbReference type="AlphaFoldDB" id="A0AAW6U2P8"/>
<comment type="caution">
    <text evidence="2">The sequence shown here is derived from an EMBL/GenBank/DDBJ whole genome shotgun (WGS) entry which is preliminary data.</text>
</comment>
<keyword evidence="3" id="KW-1185">Reference proteome</keyword>
<dbReference type="RefSeq" id="WP_349246539.1">
    <property type="nucleotide sequence ID" value="NZ_JASCXX010000029.1"/>
</dbReference>
<dbReference type="PANTHER" id="PTHR32182:SF22">
    <property type="entry name" value="ATP-DEPENDENT ENDONUCLEASE, OLD FAMILY-RELATED"/>
    <property type="match status" value="1"/>
</dbReference>
<feature type="domain" description="RecF/RecN/SMC N-terminal" evidence="1">
    <location>
        <begin position="3"/>
        <end position="598"/>
    </location>
</feature>
<dbReference type="GO" id="GO:0000731">
    <property type="term" value="P:DNA synthesis involved in DNA repair"/>
    <property type="evidence" value="ECO:0007669"/>
    <property type="project" value="TreeGrafter"/>
</dbReference>
<dbReference type="Gene3D" id="3.40.50.300">
    <property type="entry name" value="P-loop containing nucleotide triphosphate hydrolases"/>
    <property type="match status" value="2"/>
</dbReference>
<evidence type="ECO:0000259" key="1">
    <source>
        <dbReference type="Pfam" id="PF02463"/>
    </source>
</evidence>
<sequence>MRIKDITLAWFRGAADPVSLNTKCASMLVYGENGSGKSSFVDAVEYVLKGGKIGHLSHEYSGKRQERAILNTHRPETEKTRFAIRFQDDSELKIEVKPDGSSACSGAEAGETGDWEYRRTVLRQDEVTEFIHDTKGNKYSALLPLLGLGQMELAAENLRQLAKFITQESKLREVKSGLEQLEQRRKSVFGCKTDEEIAQTIQYLHGTYCSKEPATQDPLARCEEVATAIDLQMSQFTADQQRYLALHEMGQIALVSQVVAVRTATNKLVAIAEPLLAEKLAVLESTVTFAQKLEAEKEVICPACGKSIPAEELQAHVMAETKRLENVMATYNSRKTAAGILCGNLKLLQTHLAKSSIEQWRDSLSKAGFAKNLEYGKKVDTEALRSSLNEEGLQAVEKMLLPLVTTAATDSKDAPPDVKQLSADKKTVEMAASVIEATEQAAALRRAQALLDFIMCLENSIREEIRVRSEAVIKEISADICRMWSTLHPGERIEGVRLYLPEASDKAIEIGLKFHGVNQDSPRLTLSEGYRNSLGLCIFLAMAKREAVRDHPLLLDDVVVSLDRGHRGMIVEVLEQEFSARQVLLFTHDRDWYAELRQQLDSKKWVFRALLPYETPDIGIRFSDKTTTFADARAHLKERPDSAGNDARKIMDIELALIAERLRMRMLYLRGAKNDKRMAHDFLERLIADGKKCFQKKEKDGYTPYSEALEACDKTDRLLISWANRGSHTFDLVRPEAEKLIDACENALQFFTCSSCGKALWFADADGPGYCQCQCGEIRWRYT</sequence>
<dbReference type="EMBL" id="JASCXX010000029">
    <property type="protein sequence ID" value="MDI6451130.1"/>
    <property type="molecule type" value="Genomic_DNA"/>
</dbReference>
<protein>
    <submittedName>
        <fullName evidence="2">AAA family ATPase</fullName>
    </submittedName>
</protein>
<dbReference type="SUPFAM" id="SSF52540">
    <property type="entry name" value="P-loop containing nucleoside triphosphate hydrolases"/>
    <property type="match status" value="1"/>
</dbReference>
<dbReference type="Proteomes" id="UP001431776">
    <property type="component" value="Unassembled WGS sequence"/>
</dbReference>
<dbReference type="PANTHER" id="PTHR32182">
    <property type="entry name" value="DNA REPLICATION AND REPAIR PROTEIN RECF"/>
    <property type="match status" value="1"/>
</dbReference>
<accession>A0AAW6U2P8</accession>
<reference evidence="2" key="1">
    <citation type="submission" date="2023-05" db="EMBL/GenBank/DDBJ databases">
        <title>Anaerotaeda fermentans gen. nov., sp. nov., a novel anaerobic planctomycete of the new family within the order Sedimentisphaerales isolated from Taman Peninsula, Russia.</title>
        <authorList>
            <person name="Khomyakova M.A."/>
            <person name="Merkel A.Y."/>
            <person name="Slobodkin A.I."/>
        </authorList>
    </citation>
    <scope>NUCLEOTIDE SEQUENCE</scope>
    <source>
        <strain evidence="2">M17dextr</strain>
    </source>
</reference>
<dbReference type="InterPro" id="IPR003395">
    <property type="entry name" value="RecF/RecN/SMC_N"/>
</dbReference>
<organism evidence="2 3">
    <name type="scientific">Anaerobaca lacustris</name>
    <dbReference type="NCBI Taxonomy" id="3044600"/>
    <lineage>
        <taxon>Bacteria</taxon>
        <taxon>Pseudomonadati</taxon>
        <taxon>Planctomycetota</taxon>
        <taxon>Phycisphaerae</taxon>
        <taxon>Sedimentisphaerales</taxon>
        <taxon>Anaerobacaceae</taxon>
        <taxon>Anaerobaca</taxon>
    </lineage>
</organism>
<name>A0AAW6U2P8_9BACT</name>
<dbReference type="Pfam" id="PF02463">
    <property type="entry name" value="SMC_N"/>
    <property type="match status" value="1"/>
</dbReference>
<dbReference type="GO" id="GO:0006302">
    <property type="term" value="P:double-strand break repair"/>
    <property type="evidence" value="ECO:0007669"/>
    <property type="project" value="TreeGrafter"/>
</dbReference>
<evidence type="ECO:0000313" key="3">
    <source>
        <dbReference type="Proteomes" id="UP001431776"/>
    </source>
</evidence>
<evidence type="ECO:0000313" key="2">
    <source>
        <dbReference type="EMBL" id="MDI6451130.1"/>
    </source>
</evidence>
<gene>
    <name evidence="2" type="ORF">QJ522_18860</name>
</gene>
<dbReference type="InterPro" id="IPR027417">
    <property type="entry name" value="P-loop_NTPase"/>
</dbReference>
<proteinExistence type="predicted"/>